<protein>
    <submittedName>
        <fullName evidence="2">Uncharacterized protein</fullName>
    </submittedName>
</protein>
<name>A0A1T4LVF7_9FIRM</name>
<dbReference type="Proteomes" id="UP000189933">
    <property type="component" value="Unassembled WGS sequence"/>
</dbReference>
<evidence type="ECO:0000256" key="1">
    <source>
        <dbReference type="SAM" id="Phobius"/>
    </source>
</evidence>
<evidence type="ECO:0000313" key="2">
    <source>
        <dbReference type="EMBL" id="SJZ58713.1"/>
    </source>
</evidence>
<gene>
    <name evidence="2" type="ORF">SAMN02745885_00326</name>
</gene>
<dbReference type="AlphaFoldDB" id="A0A1T4LVF7"/>
<feature type="transmembrane region" description="Helical" evidence="1">
    <location>
        <begin position="12"/>
        <end position="36"/>
    </location>
</feature>
<sequence length="112" mass="13225">MQQNNHSYDLNDLTFCFTFILIAFSAFFPILLFYFVVNKFQAITITNISTETIFLISYLIFVFTLSILHLEGIKLNRKVFNWKNALYFSSLYFYTFLLIKAVIVCTTKIIML</sequence>
<dbReference type="RefSeq" id="WP_078664479.1">
    <property type="nucleotide sequence ID" value="NZ_FUXM01000002.1"/>
</dbReference>
<dbReference type="EMBL" id="FUXM01000002">
    <property type="protein sequence ID" value="SJZ58713.1"/>
    <property type="molecule type" value="Genomic_DNA"/>
</dbReference>
<feature type="transmembrane region" description="Helical" evidence="1">
    <location>
        <begin position="91"/>
        <end position="111"/>
    </location>
</feature>
<keyword evidence="3" id="KW-1185">Reference proteome</keyword>
<keyword evidence="1" id="KW-1133">Transmembrane helix</keyword>
<proteinExistence type="predicted"/>
<reference evidence="3" key="1">
    <citation type="submission" date="2017-02" db="EMBL/GenBank/DDBJ databases">
        <authorList>
            <person name="Varghese N."/>
            <person name="Submissions S."/>
        </authorList>
    </citation>
    <scope>NUCLEOTIDE SEQUENCE [LARGE SCALE GENOMIC DNA]</scope>
    <source>
        <strain evidence="3">DSM 16521</strain>
    </source>
</reference>
<evidence type="ECO:0000313" key="3">
    <source>
        <dbReference type="Proteomes" id="UP000189933"/>
    </source>
</evidence>
<keyword evidence="1" id="KW-0472">Membrane</keyword>
<feature type="transmembrane region" description="Helical" evidence="1">
    <location>
        <begin position="48"/>
        <end position="70"/>
    </location>
</feature>
<accession>A0A1T4LVF7</accession>
<keyword evidence="1" id="KW-0812">Transmembrane</keyword>
<organism evidence="2 3">
    <name type="scientific">Carboxydocella sporoproducens DSM 16521</name>
    <dbReference type="NCBI Taxonomy" id="1121270"/>
    <lineage>
        <taxon>Bacteria</taxon>
        <taxon>Bacillati</taxon>
        <taxon>Bacillota</taxon>
        <taxon>Clostridia</taxon>
        <taxon>Eubacteriales</taxon>
        <taxon>Clostridiales Family XVI. Incertae Sedis</taxon>
        <taxon>Carboxydocella</taxon>
    </lineage>
</organism>